<protein>
    <submittedName>
        <fullName evidence="2">Alpha/beta hydrolase fold protein</fullName>
    </submittedName>
</protein>
<name>A1WTA1_HALHL</name>
<gene>
    <name evidence="2" type="ordered locus">Hhal_0119</name>
</gene>
<dbReference type="GO" id="GO:0016787">
    <property type="term" value="F:hydrolase activity"/>
    <property type="evidence" value="ECO:0007669"/>
    <property type="project" value="UniProtKB-KW"/>
</dbReference>
<evidence type="ECO:0000259" key="1">
    <source>
        <dbReference type="Pfam" id="PF12697"/>
    </source>
</evidence>
<dbReference type="Gene3D" id="3.40.50.1820">
    <property type="entry name" value="alpha/beta hydrolase"/>
    <property type="match status" value="1"/>
</dbReference>
<dbReference type="SUPFAM" id="SSF53474">
    <property type="entry name" value="alpha/beta-Hydrolases"/>
    <property type="match status" value="1"/>
</dbReference>
<keyword evidence="2" id="KW-0378">Hydrolase</keyword>
<dbReference type="AlphaFoldDB" id="A1WTA1"/>
<evidence type="ECO:0000313" key="3">
    <source>
        <dbReference type="Proteomes" id="UP000000647"/>
    </source>
</evidence>
<proteinExistence type="predicted"/>
<dbReference type="KEGG" id="hha:Hhal_0119"/>
<dbReference type="PANTHER" id="PTHR43194:SF2">
    <property type="entry name" value="PEROXISOMAL MEMBRANE PROTEIN LPX1"/>
    <property type="match status" value="1"/>
</dbReference>
<dbReference type="InterPro" id="IPR000073">
    <property type="entry name" value="AB_hydrolase_1"/>
</dbReference>
<sequence length="283" mass="30319">MYATFGGIGGGGREAGLEVIQYSGSGGDGTADAAPPLLFIHGAFTGAWCWEVHYLPHFAGLGHEAHALSLRGHGASAGREALNSASLSHYVDDVAEAVESLPRPPVLIGHSMGGLVVDIALRQGVPAAGAVLLASVPPTGLAPSGMQMMLTEPWLLWQMGMLQGFGPAWVDMDEARRALFAEEMEPEVLLDYTSRLQPESQLALFEMSFPRWPRWGGVSVPVAVIGAEEDVIIPQWMVRTTAWLYGVEPRWIPGAGHATMLEPGWRRGADCLEQALEEITISV</sequence>
<dbReference type="eggNOG" id="COG2267">
    <property type="taxonomic scope" value="Bacteria"/>
</dbReference>
<dbReference type="PANTHER" id="PTHR43194">
    <property type="entry name" value="HYDROLASE ALPHA/BETA FOLD FAMILY"/>
    <property type="match status" value="1"/>
</dbReference>
<organism evidence="2 3">
    <name type="scientific">Halorhodospira halophila (strain DSM 244 / SL1)</name>
    <name type="common">Ectothiorhodospira halophila (strain DSM 244 / SL1)</name>
    <dbReference type="NCBI Taxonomy" id="349124"/>
    <lineage>
        <taxon>Bacteria</taxon>
        <taxon>Pseudomonadati</taxon>
        <taxon>Pseudomonadota</taxon>
        <taxon>Gammaproteobacteria</taxon>
        <taxon>Chromatiales</taxon>
        <taxon>Ectothiorhodospiraceae</taxon>
        <taxon>Halorhodospira</taxon>
    </lineage>
</organism>
<dbReference type="Proteomes" id="UP000000647">
    <property type="component" value="Chromosome"/>
</dbReference>
<dbReference type="EMBL" id="CP000544">
    <property type="protein sequence ID" value="ABM60913.1"/>
    <property type="molecule type" value="Genomic_DNA"/>
</dbReference>
<keyword evidence="3" id="KW-1185">Reference proteome</keyword>
<evidence type="ECO:0000313" key="2">
    <source>
        <dbReference type="EMBL" id="ABM60913.1"/>
    </source>
</evidence>
<feature type="domain" description="AB hydrolase-1" evidence="1">
    <location>
        <begin position="37"/>
        <end position="263"/>
    </location>
</feature>
<dbReference type="InterPro" id="IPR029058">
    <property type="entry name" value="AB_hydrolase_fold"/>
</dbReference>
<dbReference type="InterPro" id="IPR050228">
    <property type="entry name" value="Carboxylesterase_BioH"/>
</dbReference>
<dbReference type="RefSeq" id="WP_011812936.1">
    <property type="nucleotide sequence ID" value="NC_008789.1"/>
</dbReference>
<accession>A1WTA1</accession>
<dbReference type="OrthoDB" id="9806902at2"/>
<reference evidence="2 3" key="2">
    <citation type="journal article" date="2013" name="Stand. Genomic Sci.">
        <title>Complete genome sequence of Halorhodospira halophila SL1.</title>
        <authorList>
            <person name="Challacombe J.F."/>
            <person name="Majid S."/>
            <person name="Deole R."/>
            <person name="Brettin T.S."/>
            <person name="Bruce D."/>
            <person name="Delano S.F."/>
            <person name="Detter J.C."/>
            <person name="Gleasner C.D."/>
            <person name="Han C.S."/>
            <person name="Misra M."/>
            <person name="Reitenga K.G."/>
            <person name="Mikhailova N."/>
            <person name="Woyke T."/>
            <person name="Pitluck S."/>
            <person name="Nolan M."/>
            <person name="Land M.L."/>
            <person name="Saunders E."/>
            <person name="Tapia R."/>
            <person name="Lapidus A."/>
            <person name="Ivanova N."/>
            <person name="Hoff W.D."/>
        </authorList>
    </citation>
    <scope>NUCLEOTIDE SEQUENCE [LARGE SCALE GENOMIC DNA]</scope>
    <source>
        <strain evidence="3">DSM 244 / SL1</strain>
    </source>
</reference>
<dbReference type="STRING" id="349124.Hhal_0119"/>
<dbReference type="ESTHER" id="halhl-a1wta1">
    <property type="family name" value="6_AlphaBeta_hydrolase"/>
</dbReference>
<dbReference type="Pfam" id="PF12697">
    <property type="entry name" value="Abhydrolase_6"/>
    <property type="match status" value="1"/>
</dbReference>
<reference evidence="3" key="1">
    <citation type="submission" date="2006-12" db="EMBL/GenBank/DDBJ databases">
        <title>Complete sequence of Halorhodospira halophila SL1.</title>
        <authorList>
            <consortium name="US DOE Joint Genome Institute"/>
            <person name="Copeland A."/>
            <person name="Lucas S."/>
            <person name="Lapidus A."/>
            <person name="Barry K."/>
            <person name="Detter J.C."/>
            <person name="Glavina del Rio T."/>
            <person name="Hammon N."/>
            <person name="Israni S."/>
            <person name="Dalin E."/>
            <person name="Tice H."/>
            <person name="Pitluck S."/>
            <person name="Saunders E."/>
            <person name="Brettin T."/>
            <person name="Bruce D."/>
            <person name="Han C."/>
            <person name="Tapia R."/>
            <person name="Schmutz J."/>
            <person name="Larimer F."/>
            <person name="Land M."/>
            <person name="Hauser L."/>
            <person name="Kyrpides N."/>
            <person name="Mikhailova N."/>
            <person name="Hoff W."/>
            <person name="Richardson P."/>
        </authorList>
    </citation>
    <scope>NUCLEOTIDE SEQUENCE [LARGE SCALE GENOMIC DNA]</scope>
    <source>
        <strain evidence="3">DSM 244 / SL1</strain>
    </source>
</reference>
<dbReference type="HOGENOM" id="CLU_051715_0_1_6"/>